<dbReference type="AlphaFoldDB" id="A0A0L8V2L6"/>
<dbReference type="GO" id="GO:0003677">
    <property type="term" value="F:DNA binding"/>
    <property type="evidence" value="ECO:0007669"/>
    <property type="project" value="InterPro"/>
</dbReference>
<evidence type="ECO:0000259" key="1">
    <source>
        <dbReference type="SMART" id="SM01321"/>
    </source>
</evidence>
<dbReference type="InterPro" id="IPR036515">
    <property type="entry name" value="Transposase_17_sf"/>
</dbReference>
<dbReference type="SMART" id="SM01321">
    <property type="entry name" value="Y1_Tnp"/>
    <property type="match status" value="1"/>
</dbReference>
<dbReference type="STRING" id="1409788.NC99_44610"/>
<accession>A0A0L8V2L6</accession>
<comment type="caution">
    <text evidence="2">The sequence shown here is derived from an EMBL/GenBank/DDBJ whole genome shotgun (WGS) entry which is preliminary data.</text>
</comment>
<dbReference type="PANTHER" id="PTHR34322">
    <property type="entry name" value="TRANSPOSASE, Y1_TNP DOMAIN-CONTAINING"/>
    <property type="match status" value="1"/>
</dbReference>
<dbReference type="PANTHER" id="PTHR34322:SF2">
    <property type="entry name" value="TRANSPOSASE IS200-LIKE DOMAIN-CONTAINING PROTEIN"/>
    <property type="match status" value="1"/>
</dbReference>
<protein>
    <recommendedName>
        <fullName evidence="1">Transposase IS200-like domain-containing protein</fullName>
    </recommendedName>
</protein>
<proteinExistence type="predicted"/>
<dbReference type="SUPFAM" id="SSF143422">
    <property type="entry name" value="Transposase IS200-like"/>
    <property type="match status" value="1"/>
</dbReference>
<dbReference type="EMBL" id="LGIA01000214">
    <property type="protein sequence ID" value="KOH42735.1"/>
    <property type="molecule type" value="Genomic_DNA"/>
</dbReference>
<name>A0A0L8V2L6_9BACT</name>
<keyword evidence="3" id="KW-1185">Reference proteome</keyword>
<dbReference type="GO" id="GO:0006313">
    <property type="term" value="P:DNA transposition"/>
    <property type="evidence" value="ECO:0007669"/>
    <property type="project" value="InterPro"/>
</dbReference>
<dbReference type="Gene3D" id="3.30.70.1290">
    <property type="entry name" value="Transposase IS200-like"/>
    <property type="match status" value="1"/>
</dbReference>
<dbReference type="InterPro" id="IPR002686">
    <property type="entry name" value="Transposase_17"/>
</dbReference>
<organism evidence="2 3">
    <name type="scientific">Sunxiuqinia dokdonensis</name>
    <dbReference type="NCBI Taxonomy" id="1409788"/>
    <lineage>
        <taxon>Bacteria</taxon>
        <taxon>Pseudomonadati</taxon>
        <taxon>Bacteroidota</taxon>
        <taxon>Bacteroidia</taxon>
        <taxon>Marinilabiliales</taxon>
        <taxon>Prolixibacteraceae</taxon>
        <taxon>Sunxiuqinia</taxon>
    </lineage>
</organism>
<dbReference type="Proteomes" id="UP000036958">
    <property type="component" value="Unassembled WGS sequence"/>
</dbReference>
<feature type="domain" description="Transposase IS200-like" evidence="1">
    <location>
        <begin position="12"/>
        <end position="130"/>
    </location>
</feature>
<sequence length="211" mass="24575">MSTNNPDAMNFQEHAIYHIYNRSNETLFRSREDYLFFVQKLEAFLLPCCDVLAWCLLPNHFHLMIKVKAEGVAWTDSKFRRKTQRLTEKLSFLAGAYTQGFNRRYGRRGHLFAHSTKAKRLNDESVSIFNDFGQVDYVTTCFLYIHQTPVMAGLVNDPAQWEMSSFNDYTEGRSGSFVNKEMAYQHLALAPHEVEIQSTSYLDDVLLNELY</sequence>
<evidence type="ECO:0000313" key="2">
    <source>
        <dbReference type="EMBL" id="KOH42735.1"/>
    </source>
</evidence>
<dbReference type="GO" id="GO:0004803">
    <property type="term" value="F:transposase activity"/>
    <property type="evidence" value="ECO:0007669"/>
    <property type="project" value="InterPro"/>
</dbReference>
<gene>
    <name evidence="2" type="ORF">NC99_44610</name>
</gene>
<evidence type="ECO:0000313" key="3">
    <source>
        <dbReference type="Proteomes" id="UP000036958"/>
    </source>
</evidence>
<reference evidence="3" key="1">
    <citation type="submission" date="2015-07" db="EMBL/GenBank/DDBJ databases">
        <title>Genome sequencing of Sunxiuqinia dokdonensis strain SK.</title>
        <authorList>
            <person name="Ahn S."/>
            <person name="Kim B.-C."/>
        </authorList>
    </citation>
    <scope>NUCLEOTIDE SEQUENCE [LARGE SCALE GENOMIC DNA]</scope>
    <source>
        <strain evidence="3">SK</strain>
    </source>
</reference>